<dbReference type="InterPro" id="IPR044066">
    <property type="entry name" value="TRIAD_supradom"/>
</dbReference>
<dbReference type="Proteomes" id="UP000694580">
    <property type="component" value="Chromosome 12"/>
</dbReference>
<dbReference type="FunFam" id="3.30.40.10:FF:000137">
    <property type="entry name" value="RanBP-type and C3HC4-type zinc finger-containing protein 1"/>
    <property type="match status" value="1"/>
</dbReference>
<proteinExistence type="inferred from homology"/>
<organism evidence="17 18">
    <name type="scientific">Denticeps clupeoides</name>
    <name type="common">denticle herring</name>
    <dbReference type="NCBI Taxonomy" id="299321"/>
    <lineage>
        <taxon>Eukaryota</taxon>
        <taxon>Metazoa</taxon>
        <taxon>Chordata</taxon>
        <taxon>Craniata</taxon>
        <taxon>Vertebrata</taxon>
        <taxon>Euteleostomi</taxon>
        <taxon>Actinopterygii</taxon>
        <taxon>Neopterygii</taxon>
        <taxon>Teleostei</taxon>
        <taxon>Clupei</taxon>
        <taxon>Clupeiformes</taxon>
        <taxon>Denticipitoidei</taxon>
        <taxon>Denticipitidae</taxon>
        <taxon>Denticeps</taxon>
    </lineage>
</organism>
<dbReference type="GO" id="GO:0043130">
    <property type="term" value="F:ubiquitin binding"/>
    <property type="evidence" value="ECO:0007669"/>
    <property type="project" value="TreeGrafter"/>
</dbReference>
<dbReference type="InterPro" id="IPR001876">
    <property type="entry name" value="Znf_RanBP2"/>
</dbReference>
<keyword evidence="7" id="KW-0479">Metal-binding</keyword>
<sequence>MATPDVPARVEEGENLAKLLSEAIGGGDAEEARRCAAGLSALRLPVDVALRRGAYSQEPVRLKVGVEDAQSDVSIPITLTVTAGMTISDLKLQITKDFGFDPTLQTWVVGRRLAQDTDTLYSHGIRHDDDQAFLFIKSAKAAHLSREQHKQEEENRRLEAIIANIELQPRGTQAPRLHKPKLIVPPPVRPKPQIGWSCSQCTFLNIPTRPGCEICSGERPANYEVPKNYQPGEAEVRRLQQEQVSILQYAQAIENERQRNFDTLLETDSQSLVPNSDELECPICYATILPGEGATLRECLHSFCRECLKGTIINNADAAVTCPYMDDDYSCDVTLQDREIRSLLSEEEYHKFLEISLSIAESRAPNSYHCKTPDCAGWCIFEDEVNEFQCQICLETNCLLCKAIHKDMNCKEYQDDLRLRAENDLAAKQTTEMLQTLLQNGEAMHCPRCKVIVQKKDGCDWICCLMCKTEICWVTKQARWGLQGSGDTSGGCRCRVNGVLCHPNCRNCH</sequence>
<dbReference type="CDD" id="cd16633">
    <property type="entry name" value="mRING-HC-C3HC3D_RBR_HOIL1"/>
    <property type="match status" value="1"/>
</dbReference>
<accession>A0AAY4E0V9</accession>
<dbReference type="PANTHER" id="PTHR22770">
    <property type="entry name" value="UBIQUITIN CONJUGATING ENZYME 7 INTERACTING PROTEIN-RELATED"/>
    <property type="match status" value="1"/>
</dbReference>
<dbReference type="Gene3D" id="3.30.40.10">
    <property type="entry name" value="Zinc/RING finger domain, C3HC4 (zinc finger)"/>
    <property type="match status" value="1"/>
</dbReference>
<comment type="catalytic activity">
    <reaction evidence="1">
        <text>[E2 ubiquitin-conjugating enzyme]-S-ubiquitinyl-L-cysteine + [acceptor protein]-L-lysine = [E2 ubiquitin-conjugating enzyme]-L-cysteine + [acceptor protein]-N(6)-ubiquitinyl-L-lysine.</text>
        <dbReference type="EC" id="2.3.2.31"/>
    </reaction>
</comment>
<feature type="domain" description="RanBP2-type" evidence="15">
    <location>
        <begin position="191"/>
        <end position="221"/>
    </location>
</feature>
<dbReference type="InterPro" id="IPR013083">
    <property type="entry name" value="Znf_RING/FYVE/PHD"/>
</dbReference>
<evidence type="ECO:0000256" key="5">
    <source>
        <dbReference type="ARBA" id="ARBA00017887"/>
    </source>
</evidence>
<evidence type="ECO:0000259" key="16">
    <source>
        <dbReference type="PROSITE" id="PS51873"/>
    </source>
</evidence>
<evidence type="ECO:0000256" key="13">
    <source>
        <dbReference type="SAM" id="Coils"/>
    </source>
</evidence>
<keyword evidence="18" id="KW-1185">Reference proteome</keyword>
<evidence type="ECO:0000256" key="10">
    <source>
        <dbReference type="ARBA" id="ARBA00022786"/>
    </source>
</evidence>
<name>A0AAY4E0V9_9TELE</name>
<dbReference type="PROSITE" id="PS50089">
    <property type="entry name" value="ZF_RING_2"/>
    <property type="match status" value="1"/>
</dbReference>
<keyword evidence="9 12" id="KW-0863">Zinc-finger</keyword>
<dbReference type="SUPFAM" id="SSF57850">
    <property type="entry name" value="RING/U-box"/>
    <property type="match status" value="3"/>
</dbReference>
<evidence type="ECO:0000256" key="6">
    <source>
        <dbReference type="ARBA" id="ARBA00022679"/>
    </source>
</evidence>
<dbReference type="Pfam" id="PF25393">
    <property type="entry name" value="LTM"/>
    <property type="match status" value="1"/>
</dbReference>
<reference evidence="17 18" key="1">
    <citation type="submission" date="2020-06" db="EMBL/GenBank/DDBJ databases">
        <authorList>
            <consortium name="Wellcome Sanger Institute Data Sharing"/>
        </authorList>
    </citation>
    <scope>NUCLEOTIDE SEQUENCE [LARGE SCALE GENOMIC DNA]</scope>
</reference>
<keyword evidence="13" id="KW-0175">Coiled coil</keyword>
<dbReference type="Gene3D" id="3.10.20.90">
    <property type="entry name" value="Phosphatidylinositol 3-kinase Catalytic Subunit, Chain A, domain 1"/>
    <property type="match status" value="1"/>
</dbReference>
<gene>
    <name evidence="17" type="primary">RBCK1</name>
</gene>
<evidence type="ECO:0000256" key="4">
    <source>
        <dbReference type="ARBA" id="ARBA00012251"/>
    </source>
</evidence>
<evidence type="ECO:0000256" key="1">
    <source>
        <dbReference type="ARBA" id="ARBA00001798"/>
    </source>
</evidence>
<dbReference type="InterPro" id="IPR036443">
    <property type="entry name" value="Znf_RanBP2_sf"/>
</dbReference>
<evidence type="ECO:0000256" key="2">
    <source>
        <dbReference type="ARBA" id="ARBA00004906"/>
    </source>
</evidence>
<dbReference type="GO" id="GO:0008270">
    <property type="term" value="F:zinc ion binding"/>
    <property type="evidence" value="ECO:0007669"/>
    <property type="project" value="UniProtKB-KW"/>
</dbReference>
<dbReference type="FunFam" id="2.30.30.380:FF:000007">
    <property type="entry name" value="RanBP-type and C3HC4-type zinc finger-containing protein 1"/>
    <property type="match status" value="1"/>
</dbReference>
<dbReference type="Gene3D" id="2.30.30.380">
    <property type="entry name" value="Zn-finger domain of Sec23/24"/>
    <property type="match status" value="1"/>
</dbReference>
<dbReference type="CDD" id="cd20358">
    <property type="entry name" value="Rcat_RBR_HOIL1"/>
    <property type="match status" value="1"/>
</dbReference>
<dbReference type="AlphaFoldDB" id="A0AAY4E0V9"/>
<dbReference type="GO" id="GO:0043161">
    <property type="term" value="P:proteasome-mediated ubiquitin-dependent protein catabolic process"/>
    <property type="evidence" value="ECO:0007669"/>
    <property type="project" value="TreeGrafter"/>
</dbReference>
<dbReference type="InterPro" id="IPR047559">
    <property type="entry name" value="HOIL1_RBR_mRING-HC-C3HC3D"/>
</dbReference>
<keyword evidence="10" id="KW-0833">Ubl conjugation pathway</keyword>
<protein>
    <recommendedName>
        <fullName evidence="5">RanBP-type and C3HC4-type zinc finger-containing protein 1</fullName>
        <ecNumber evidence="4">2.3.2.31</ecNumber>
    </recommendedName>
</protein>
<evidence type="ECO:0000256" key="3">
    <source>
        <dbReference type="ARBA" id="ARBA00008278"/>
    </source>
</evidence>
<feature type="domain" description="RING-type" evidence="14">
    <location>
        <begin position="281"/>
        <end position="323"/>
    </location>
</feature>
<evidence type="ECO:0000256" key="8">
    <source>
        <dbReference type="ARBA" id="ARBA00022737"/>
    </source>
</evidence>
<dbReference type="FunFam" id="1.20.120.1750:FF:000026">
    <property type="entry name" value="RANBP2-type and C3HC4-type zinc finger containing 1"/>
    <property type="match status" value="1"/>
</dbReference>
<dbReference type="InterPro" id="IPR018957">
    <property type="entry name" value="Znf_C3HC4_RING-type"/>
</dbReference>
<evidence type="ECO:0000313" key="18">
    <source>
        <dbReference type="Proteomes" id="UP000694580"/>
    </source>
</evidence>
<keyword evidence="6" id="KW-0808">Transferase</keyword>
<dbReference type="SUPFAM" id="SSF54236">
    <property type="entry name" value="Ubiquitin-like"/>
    <property type="match status" value="1"/>
</dbReference>
<evidence type="ECO:0000256" key="11">
    <source>
        <dbReference type="ARBA" id="ARBA00022833"/>
    </source>
</evidence>
<evidence type="ECO:0000256" key="9">
    <source>
        <dbReference type="ARBA" id="ARBA00022771"/>
    </source>
</evidence>
<dbReference type="InterPro" id="IPR051628">
    <property type="entry name" value="LUBAC_E3_Ligases"/>
</dbReference>
<evidence type="ECO:0000313" key="17">
    <source>
        <dbReference type="Ensembl" id="ENSDCDP00010051225.1"/>
    </source>
</evidence>
<reference evidence="17" key="3">
    <citation type="submission" date="2025-09" db="UniProtKB">
        <authorList>
            <consortium name="Ensembl"/>
        </authorList>
    </citation>
    <scope>IDENTIFICATION</scope>
</reference>
<dbReference type="RefSeq" id="XP_028855070.1">
    <property type="nucleotide sequence ID" value="XM_028999237.1"/>
</dbReference>
<dbReference type="InterPro" id="IPR017907">
    <property type="entry name" value="Znf_RING_CS"/>
</dbReference>
<dbReference type="InterPro" id="IPR047558">
    <property type="entry name" value="BRcat_RBR_HOIL1"/>
</dbReference>
<keyword evidence="11" id="KW-0862">Zinc</keyword>
<dbReference type="GeneID" id="114801215"/>
<dbReference type="GeneTree" id="ENSGT00940000166000"/>
<dbReference type="PANTHER" id="PTHR22770:SF35">
    <property type="entry name" value="RANBP-TYPE AND C3HC4-TYPE ZINC FINGER-CONTAINING PROTEIN 1"/>
    <property type="match status" value="1"/>
</dbReference>
<dbReference type="GO" id="GO:0061630">
    <property type="term" value="F:ubiquitin protein ligase activity"/>
    <property type="evidence" value="ECO:0007669"/>
    <property type="project" value="UniProtKB-EC"/>
</dbReference>
<dbReference type="PROSITE" id="PS50199">
    <property type="entry name" value="ZF_RANBP2_2"/>
    <property type="match status" value="1"/>
</dbReference>
<dbReference type="PROSITE" id="PS00518">
    <property type="entry name" value="ZF_RING_1"/>
    <property type="match status" value="1"/>
</dbReference>
<dbReference type="PROSITE" id="PS51873">
    <property type="entry name" value="TRIAD"/>
    <property type="match status" value="1"/>
</dbReference>
<dbReference type="FunFam" id="3.10.20.90:FF:000130">
    <property type="entry name" value="SHANK-associated RH domain interactor"/>
    <property type="match status" value="1"/>
</dbReference>
<dbReference type="GO" id="GO:0097039">
    <property type="term" value="P:protein linear polyubiquitination"/>
    <property type="evidence" value="ECO:0007669"/>
    <property type="project" value="TreeGrafter"/>
</dbReference>
<dbReference type="SMART" id="SM00184">
    <property type="entry name" value="RING"/>
    <property type="match status" value="1"/>
</dbReference>
<comment type="pathway">
    <text evidence="2">Protein modification; protein ubiquitination.</text>
</comment>
<keyword evidence="8" id="KW-0677">Repeat</keyword>
<dbReference type="Gene3D" id="1.20.120.1750">
    <property type="match status" value="1"/>
</dbReference>
<dbReference type="Pfam" id="PF00097">
    <property type="entry name" value="zf-C3HC4"/>
    <property type="match status" value="1"/>
</dbReference>
<feature type="coiled-coil region" evidence="13">
    <location>
        <begin position="141"/>
        <end position="168"/>
    </location>
</feature>
<reference evidence="17" key="2">
    <citation type="submission" date="2025-08" db="UniProtKB">
        <authorList>
            <consortium name="Ensembl"/>
        </authorList>
    </citation>
    <scope>IDENTIFICATION</scope>
</reference>
<dbReference type="InterPro" id="IPR047557">
    <property type="entry name" value="Rcat_RBR_HOIL1"/>
</dbReference>
<dbReference type="InterPro" id="IPR001841">
    <property type="entry name" value="Znf_RING"/>
</dbReference>
<comment type="similarity">
    <text evidence="3">Belongs to the RBR family.</text>
</comment>
<dbReference type="GO" id="GO:0043123">
    <property type="term" value="P:positive regulation of canonical NF-kappaB signal transduction"/>
    <property type="evidence" value="ECO:0007669"/>
    <property type="project" value="TreeGrafter"/>
</dbReference>
<dbReference type="CDD" id="cd20345">
    <property type="entry name" value="BRcat_RBR_HOIL1"/>
    <property type="match status" value="1"/>
</dbReference>
<dbReference type="Ensembl" id="ENSDCDT00010061676.1">
    <property type="protein sequence ID" value="ENSDCDP00010051225.1"/>
    <property type="gene ID" value="ENSDCDG00010030217.1"/>
</dbReference>
<dbReference type="PROSITE" id="PS01358">
    <property type="entry name" value="ZF_RANBP2_1"/>
    <property type="match status" value="1"/>
</dbReference>
<evidence type="ECO:0000259" key="14">
    <source>
        <dbReference type="PROSITE" id="PS50089"/>
    </source>
</evidence>
<dbReference type="InterPro" id="IPR029071">
    <property type="entry name" value="Ubiquitin-like_domsf"/>
</dbReference>
<feature type="domain" description="RING-type" evidence="16">
    <location>
        <begin position="277"/>
        <end position="505"/>
    </location>
</feature>
<evidence type="ECO:0000256" key="7">
    <source>
        <dbReference type="ARBA" id="ARBA00022723"/>
    </source>
</evidence>
<dbReference type="InterPro" id="IPR057468">
    <property type="entry name" value="HOIL-1/Sharpin_LTM"/>
</dbReference>
<evidence type="ECO:0000256" key="12">
    <source>
        <dbReference type="PROSITE-ProRule" id="PRU00322"/>
    </source>
</evidence>
<dbReference type="SUPFAM" id="SSF90209">
    <property type="entry name" value="Ran binding protein zinc finger-like"/>
    <property type="match status" value="1"/>
</dbReference>
<dbReference type="GO" id="GO:0071797">
    <property type="term" value="C:LUBAC complex"/>
    <property type="evidence" value="ECO:0007669"/>
    <property type="project" value="TreeGrafter"/>
</dbReference>
<evidence type="ECO:0000259" key="15">
    <source>
        <dbReference type="PROSITE" id="PS50199"/>
    </source>
</evidence>
<dbReference type="EC" id="2.3.2.31" evidence="4"/>